<dbReference type="Pfam" id="PF08323">
    <property type="entry name" value="Glyco_transf_5"/>
    <property type="match status" value="1"/>
</dbReference>
<protein>
    <recommendedName>
        <fullName evidence="3">Starch synthase catalytic domain-containing protein</fullName>
    </recommendedName>
</protein>
<gene>
    <name evidence="4" type="ORF">METZ01_LOCUS127571</name>
</gene>
<evidence type="ECO:0000259" key="3">
    <source>
        <dbReference type="Pfam" id="PF08323"/>
    </source>
</evidence>
<feature type="domain" description="Starch synthase catalytic" evidence="3">
    <location>
        <begin position="5"/>
        <end position="221"/>
    </location>
</feature>
<name>A0A381YE64_9ZZZZ</name>
<keyword evidence="2" id="KW-0808">Transferase</keyword>
<accession>A0A381YE64</accession>
<dbReference type="PANTHER" id="PTHR45825">
    <property type="entry name" value="GRANULE-BOUND STARCH SYNTHASE 1, CHLOROPLASTIC/AMYLOPLASTIC"/>
    <property type="match status" value="1"/>
</dbReference>
<dbReference type="Gene3D" id="3.40.50.2000">
    <property type="entry name" value="Glycogen Phosphorylase B"/>
    <property type="match status" value="1"/>
</dbReference>
<evidence type="ECO:0000256" key="2">
    <source>
        <dbReference type="ARBA" id="ARBA00022679"/>
    </source>
</evidence>
<dbReference type="AlphaFoldDB" id="A0A381YE64"/>
<dbReference type="EMBL" id="UINC01017901">
    <property type="protein sequence ID" value="SVA74717.1"/>
    <property type="molecule type" value="Genomic_DNA"/>
</dbReference>
<sequence length="275" mass="31321">MPLKLFFLTTEITPFAHTSNLGKYSVDVPLVLQTMGHDIRTMIPKYGFVSERKYILREVIRLREIPFEFDGDEVIASAKSAFIPKTRVQVYFLENADWFKPLTNLLYKAKNGRVFPDNDQRYAYFSKAAIATLPHLFWKPDVLIANDWQCAFIPMIYQQIYDSKEFYGGIKTVLTVHSVDEYCNFSRDVYAKAGVTLPDNIKGNKVNCYEAAAPFADLIIAINTPSNDVTKKLMKLPGVKANKKKLVSILLNDDESPDFIATANALNEELTKHFV</sequence>
<organism evidence="4">
    <name type="scientific">marine metagenome</name>
    <dbReference type="NCBI Taxonomy" id="408172"/>
    <lineage>
        <taxon>unclassified sequences</taxon>
        <taxon>metagenomes</taxon>
        <taxon>ecological metagenomes</taxon>
    </lineage>
</organism>
<dbReference type="SUPFAM" id="SSF53756">
    <property type="entry name" value="UDP-Glycosyltransferase/glycogen phosphorylase"/>
    <property type="match status" value="1"/>
</dbReference>
<evidence type="ECO:0000313" key="4">
    <source>
        <dbReference type="EMBL" id="SVA74717.1"/>
    </source>
</evidence>
<dbReference type="InterPro" id="IPR013534">
    <property type="entry name" value="Starch_synth_cat_dom"/>
</dbReference>
<dbReference type="GO" id="GO:0016757">
    <property type="term" value="F:glycosyltransferase activity"/>
    <property type="evidence" value="ECO:0007669"/>
    <property type="project" value="UniProtKB-KW"/>
</dbReference>
<keyword evidence="1" id="KW-0328">Glycosyltransferase</keyword>
<evidence type="ECO:0000256" key="1">
    <source>
        <dbReference type="ARBA" id="ARBA00022676"/>
    </source>
</evidence>
<dbReference type="PANTHER" id="PTHR45825:SF11">
    <property type="entry name" value="ALPHA AMYLASE DOMAIN-CONTAINING PROTEIN"/>
    <property type="match status" value="1"/>
</dbReference>
<reference evidence="4" key="1">
    <citation type="submission" date="2018-05" db="EMBL/GenBank/DDBJ databases">
        <authorList>
            <person name="Lanie J.A."/>
            <person name="Ng W.-L."/>
            <person name="Kazmierczak K.M."/>
            <person name="Andrzejewski T.M."/>
            <person name="Davidsen T.M."/>
            <person name="Wayne K.J."/>
            <person name="Tettelin H."/>
            <person name="Glass J.I."/>
            <person name="Rusch D."/>
            <person name="Podicherti R."/>
            <person name="Tsui H.-C.T."/>
            <person name="Winkler M.E."/>
        </authorList>
    </citation>
    <scope>NUCLEOTIDE SEQUENCE</scope>
</reference>
<proteinExistence type="predicted"/>